<evidence type="ECO:0000256" key="2">
    <source>
        <dbReference type="SAM" id="SignalP"/>
    </source>
</evidence>
<reference evidence="3 4" key="1">
    <citation type="submission" date="2015-07" db="EMBL/GenBank/DDBJ databases">
        <title>Genome analysis of myxobacterium Chondromyces crocatus Cm c5 reveals a high potential for natural compound synthesis and the genetic basis for the loss of fruiting body formation.</title>
        <authorList>
            <person name="Zaburannyi N."/>
            <person name="Bunk B."/>
            <person name="Maier J."/>
            <person name="Overmann J."/>
            <person name="Mueller R."/>
        </authorList>
    </citation>
    <scope>NUCLEOTIDE SEQUENCE [LARGE SCALE GENOMIC DNA]</scope>
    <source>
        <strain evidence="3 4">Cm c5</strain>
    </source>
</reference>
<dbReference type="Proteomes" id="UP000067626">
    <property type="component" value="Chromosome"/>
</dbReference>
<dbReference type="AlphaFoldDB" id="A0A0K1ETD7"/>
<keyword evidence="2" id="KW-0732">Signal</keyword>
<dbReference type="STRING" id="52.CMC5_084250"/>
<gene>
    <name evidence="3" type="ORF">CMC5_084250</name>
</gene>
<feature type="signal peptide" evidence="2">
    <location>
        <begin position="1"/>
        <end position="24"/>
    </location>
</feature>
<evidence type="ECO:0000256" key="1">
    <source>
        <dbReference type="SAM" id="MobiDB-lite"/>
    </source>
</evidence>
<proteinExistence type="predicted"/>
<feature type="chain" id="PRO_5005459979" evidence="2">
    <location>
        <begin position="25"/>
        <end position="309"/>
    </location>
</feature>
<feature type="compositionally biased region" description="Gly residues" evidence="1">
    <location>
        <begin position="61"/>
        <end position="73"/>
    </location>
</feature>
<accession>A0A0K1ETD7</accession>
<dbReference type="KEGG" id="ccro:CMC5_084250"/>
<feature type="region of interest" description="Disordered" evidence="1">
    <location>
        <begin position="39"/>
        <end position="79"/>
    </location>
</feature>
<dbReference type="EMBL" id="CP012159">
    <property type="protein sequence ID" value="AKT44185.1"/>
    <property type="molecule type" value="Genomic_DNA"/>
</dbReference>
<dbReference type="PATRIC" id="fig|52.7.peg.9259"/>
<name>A0A0K1ETD7_CHOCO</name>
<protein>
    <submittedName>
        <fullName evidence="3">Uncharacterized protein</fullName>
    </submittedName>
</protein>
<evidence type="ECO:0000313" key="4">
    <source>
        <dbReference type="Proteomes" id="UP000067626"/>
    </source>
</evidence>
<keyword evidence="4" id="KW-1185">Reference proteome</keyword>
<organism evidence="3 4">
    <name type="scientific">Chondromyces crocatus</name>
    <dbReference type="NCBI Taxonomy" id="52"/>
    <lineage>
        <taxon>Bacteria</taxon>
        <taxon>Pseudomonadati</taxon>
        <taxon>Myxococcota</taxon>
        <taxon>Polyangia</taxon>
        <taxon>Polyangiales</taxon>
        <taxon>Polyangiaceae</taxon>
        <taxon>Chondromyces</taxon>
    </lineage>
</organism>
<feature type="compositionally biased region" description="Gly residues" evidence="1">
    <location>
        <begin position="39"/>
        <end position="52"/>
    </location>
</feature>
<sequence length="309" mass="32215">MHMNSAWMLRLASGLALFVATACGGIVVVDHDLGGGEGGAGGFPSGTTGSGAGTPTSSASTGGGGPGTGGGLPGEAVPEPIQQRCPDLAAQPVVCVTTAYKGVAVVSPATGQHCHLFDFLDGDLQAAWKNSSIGVLGNHLYFPQGERGAARISLDLGVIEPATMSRGVTAITTWQGSLLVRPYDSFESNLERYATFDDLRAGSVAEVFQVNNDNLFVFAASRTSLFSAWHSTSFIEREPIPAFDSIATIALQNFDGWVDGLWPNDTDGTLIVLSDRILYTFEQTTGAQVGRAPVSSGLGQLMGLACWRN</sequence>
<evidence type="ECO:0000313" key="3">
    <source>
        <dbReference type="EMBL" id="AKT44185.1"/>
    </source>
</evidence>